<dbReference type="PANTHER" id="PTHR43072">
    <property type="entry name" value="N-ACETYLTRANSFERASE"/>
    <property type="match status" value="1"/>
</dbReference>
<dbReference type="InterPro" id="IPR017255">
    <property type="entry name" value="AcTrfase_GNAT_prd"/>
</dbReference>
<dbReference type="SUPFAM" id="SSF55729">
    <property type="entry name" value="Acyl-CoA N-acyltransferases (Nat)"/>
    <property type="match status" value="1"/>
</dbReference>
<evidence type="ECO:0000259" key="1">
    <source>
        <dbReference type="PROSITE" id="PS51186"/>
    </source>
</evidence>
<dbReference type="EMBL" id="MFBT01000033">
    <property type="protein sequence ID" value="OGD98633.1"/>
    <property type="molecule type" value="Genomic_DNA"/>
</dbReference>
<dbReference type="Gene3D" id="3.40.630.30">
    <property type="match status" value="1"/>
</dbReference>
<dbReference type="CDD" id="cd04301">
    <property type="entry name" value="NAT_SF"/>
    <property type="match status" value="1"/>
</dbReference>
<protein>
    <recommendedName>
        <fullName evidence="1">N-acetyltransferase domain-containing protein</fullName>
    </recommendedName>
</protein>
<sequence>MAEEKEGVKRLVEIRKMTEADLNKVIELGSSSDEMQTGTESPQFYGRETLSKWVQSSNGILLTAESDGEFAGFILTAYNPDSKDAYIHTIAAVDKFRGKGVGDQLLERTLAELEKTECNHVYCLIKPDNEPARKLFQKHGFSLGELFHYSDRMLPRSKT</sequence>
<gene>
    <name evidence="2" type="ORF">A3B54_02620</name>
</gene>
<dbReference type="AlphaFoldDB" id="A0A1F5H3B9"/>
<dbReference type="PROSITE" id="PS51186">
    <property type="entry name" value="GNAT"/>
    <property type="match status" value="1"/>
</dbReference>
<dbReference type="GO" id="GO:0016747">
    <property type="term" value="F:acyltransferase activity, transferring groups other than amino-acyl groups"/>
    <property type="evidence" value="ECO:0007669"/>
    <property type="project" value="InterPro"/>
</dbReference>
<evidence type="ECO:0000313" key="3">
    <source>
        <dbReference type="Proteomes" id="UP000177039"/>
    </source>
</evidence>
<accession>A0A1F5H3B9</accession>
<proteinExistence type="predicted"/>
<dbReference type="PIRSF" id="PIRSF037663">
    <property type="entry name" value="Acetyltransf_GNAT_prd"/>
    <property type="match status" value="1"/>
</dbReference>
<feature type="domain" description="N-acetyltransferase" evidence="1">
    <location>
        <begin position="12"/>
        <end position="159"/>
    </location>
</feature>
<organism evidence="2 3">
    <name type="scientific">Candidatus Curtissbacteria bacterium RIFCSPLOWO2_01_FULL_42_50</name>
    <dbReference type="NCBI Taxonomy" id="1797730"/>
    <lineage>
        <taxon>Bacteria</taxon>
        <taxon>Candidatus Curtissiibacteriota</taxon>
    </lineage>
</organism>
<dbReference type="Proteomes" id="UP000177039">
    <property type="component" value="Unassembled WGS sequence"/>
</dbReference>
<evidence type="ECO:0000313" key="2">
    <source>
        <dbReference type="EMBL" id="OGD98633.1"/>
    </source>
</evidence>
<dbReference type="InterPro" id="IPR000182">
    <property type="entry name" value="GNAT_dom"/>
</dbReference>
<name>A0A1F5H3B9_9BACT</name>
<reference evidence="2 3" key="1">
    <citation type="journal article" date="2016" name="Nat. Commun.">
        <title>Thousands of microbial genomes shed light on interconnected biogeochemical processes in an aquifer system.</title>
        <authorList>
            <person name="Anantharaman K."/>
            <person name="Brown C.T."/>
            <person name="Hug L.A."/>
            <person name="Sharon I."/>
            <person name="Castelle C.J."/>
            <person name="Probst A.J."/>
            <person name="Thomas B.C."/>
            <person name="Singh A."/>
            <person name="Wilkins M.J."/>
            <person name="Karaoz U."/>
            <person name="Brodie E.L."/>
            <person name="Williams K.H."/>
            <person name="Hubbard S.S."/>
            <person name="Banfield J.F."/>
        </authorList>
    </citation>
    <scope>NUCLEOTIDE SEQUENCE [LARGE SCALE GENOMIC DNA]</scope>
</reference>
<dbReference type="Pfam" id="PF00583">
    <property type="entry name" value="Acetyltransf_1"/>
    <property type="match status" value="1"/>
</dbReference>
<comment type="caution">
    <text evidence="2">The sequence shown here is derived from an EMBL/GenBank/DDBJ whole genome shotgun (WGS) entry which is preliminary data.</text>
</comment>
<dbReference type="InterPro" id="IPR016181">
    <property type="entry name" value="Acyl_CoA_acyltransferase"/>
</dbReference>